<keyword evidence="2" id="KW-1185">Reference proteome</keyword>
<protein>
    <submittedName>
        <fullName evidence="1">Uncharacterized protein</fullName>
    </submittedName>
</protein>
<accession>A0A7J8XBN1</accession>
<dbReference type="AlphaFoldDB" id="A0A7J8XBN1"/>
<dbReference type="Proteomes" id="UP000593577">
    <property type="component" value="Unassembled WGS sequence"/>
</dbReference>
<reference evidence="1 2" key="1">
    <citation type="journal article" date="2019" name="Genome Biol. Evol.">
        <title>Insights into the evolution of the New World diploid cottons (Gossypium, subgenus Houzingenia) based on genome sequencing.</title>
        <authorList>
            <person name="Grover C.E."/>
            <person name="Arick M.A. 2nd"/>
            <person name="Thrash A."/>
            <person name="Conover J.L."/>
            <person name="Sanders W.S."/>
            <person name="Peterson D.G."/>
            <person name="Frelichowski J.E."/>
            <person name="Scheffler J.A."/>
            <person name="Scheffler B.E."/>
            <person name="Wendel J.F."/>
        </authorList>
    </citation>
    <scope>NUCLEOTIDE SEQUENCE [LARGE SCALE GENOMIC DNA]</scope>
    <source>
        <strain evidence="1">185</strain>
        <tissue evidence="1">Leaf</tissue>
    </source>
</reference>
<gene>
    <name evidence="1" type="ORF">Goari_026152</name>
</gene>
<evidence type="ECO:0000313" key="2">
    <source>
        <dbReference type="Proteomes" id="UP000593577"/>
    </source>
</evidence>
<name>A0A7J8XBN1_GOSAI</name>
<proteinExistence type="predicted"/>
<comment type="caution">
    <text evidence="1">The sequence shown here is derived from an EMBL/GenBank/DDBJ whole genome shotgun (WGS) entry which is preliminary data.</text>
</comment>
<evidence type="ECO:0000313" key="1">
    <source>
        <dbReference type="EMBL" id="MBA0684572.1"/>
    </source>
</evidence>
<organism evidence="1 2">
    <name type="scientific">Gossypium aridum</name>
    <name type="common">American cotton</name>
    <name type="synonym">Erioxylum aridum</name>
    <dbReference type="NCBI Taxonomy" id="34290"/>
    <lineage>
        <taxon>Eukaryota</taxon>
        <taxon>Viridiplantae</taxon>
        <taxon>Streptophyta</taxon>
        <taxon>Embryophyta</taxon>
        <taxon>Tracheophyta</taxon>
        <taxon>Spermatophyta</taxon>
        <taxon>Magnoliopsida</taxon>
        <taxon>eudicotyledons</taxon>
        <taxon>Gunneridae</taxon>
        <taxon>Pentapetalae</taxon>
        <taxon>rosids</taxon>
        <taxon>malvids</taxon>
        <taxon>Malvales</taxon>
        <taxon>Malvaceae</taxon>
        <taxon>Malvoideae</taxon>
        <taxon>Gossypium</taxon>
    </lineage>
</organism>
<dbReference type="EMBL" id="JABFAA010000006">
    <property type="protein sequence ID" value="MBA0684572.1"/>
    <property type="molecule type" value="Genomic_DNA"/>
</dbReference>
<sequence length="91" mass="10841">MLWLPSFFFQRLFSSQGSHDHFDAELCNHRCKLQLSNPCFCSCQLNPSFHFLACCYLRVRLCYYAICFCSIRRNQLSLIFASYSCFSIFFF</sequence>